<dbReference type="Proteomes" id="UP000735302">
    <property type="component" value="Unassembled WGS sequence"/>
</dbReference>
<evidence type="ECO:0000313" key="1">
    <source>
        <dbReference type="EMBL" id="GFN77231.1"/>
    </source>
</evidence>
<gene>
    <name evidence="1" type="ORF">PoB_000373700</name>
</gene>
<accession>A0AAV3Y448</accession>
<reference evidence="1 2" key="1">
    <citation type="journal article" date="2021" name="Elife">
        <title>Chloroplast acquisition without the gene transfer in kleptoplastic sea slugs, Plakobranchus ocellatus.</title>
        <authorList>
            <person name="Maeda T."/>
            <person name="Takahashi S."/>
            <person name="Yoshida T."/>
            <person name="Shimamura S."/>
            <person name="Takaki Y."/>
            <person name="Nagai Y."/>
            <person name="Toyoda A."/>
            <person name="Suzuki Y."/>
            <person name="Arimoto A."/>
            <person name="Ishii H."/>
            <person name="Satoh N."/>
            <person name="Nishiyama T."/>
            <person name="Hasebe M."/>
            <person name="Maruyama T."/>
            <person name="Minagawa J."/>
            <person name="Obokata J."/>
            <person name="Shigenobu S."/>
        </authorList>
    </citation>
    <scope>NUCLEOTIDE SEQUENCE [LARGE SCALE GENOMIC DNA]</scope>
</reference>
<protein>
    <submittedName>
        <fullName evidence="1">Jerky protein</fullName>
    </submittedName>
</protein>
<evidence type="ECO:0000313" key="2">
    <source>
        <dbReference type="Proteomes" id="UP000735302"/>
    </source>
</evidence>
<comment type="caution">
    <text evidence="1">The sequence shown here is derived from an EMBL/GenBank/DDBJ whole genome shotgun (WGS) entry which is preliminary data.</text>
</comment>
<dbReference type="EMBL" id="BLXT01000445">
    <property type="protein sequence ID" value="GFN77231.1"/>
    <property type="molecule type" value="Genomic_DNA"/>
</dbReference>
<sequence length="107" mass="11797">MFSRLVCEIVQPSQPTERPVVLIFDGHKSHISVKLILSAVKHQVILLKLPAKQHSCSPASGRGGVWATEDSTGENRKIKIFAQAYLRSSSSRFLKAFGHLAAFLKPT</sequence>
<keyword evidence="2" id="KW-1185">Reference proteome</keyword>
<dbReference type="AlphaFoldDB" id="A0AAV3Y448"/>
<name>A0AAV3Y448_9GAST</name>
<organism evidence="1 2">
    <name type="scientific">Plakobranchus ocellatus</name>
    <dbReference type="NCBI Taxonomy" id="259542"/>
    <lineage>
        <taxon>Eukaryota</taxon>
        <taxon>Metazoa</taxon>
        <taxon>Spiralia</taxon>
        <taxon>Lophotrochozoa</taxon>
        <taxon>Mollusca</taxon>
        <taxon>Gastropoda</taxon>
        <taxon>Heterobranchia</taxon>
        <taxon>Euthyneura</taxon>
        <taxon>Panpulmonata</taxon>
        <taxon>Sacoglossa</taxon>
        <taxon>Placobranchoidea</taxon>
        <taxon>Plakobranchidae</taxon>
        <taxon>Plakobranchus</taxon>
    </lineage>
</organism>
<proteinExistence type="predicted"/>